<dbReference type="PANTHER" id="PTHR46696:SF6">
    <property type="entry name" value="P450, PUTATIVE (EUROFUNG)-RELATED"/>
    <property type="match status" value="1"/>
</dbReference>
<evidence type="ECO:0000313" key="3">
    <source>
        <dbReference type="EMBL" id="GIJ66950.1"/>
    </source>
</evidence>
<comment type="caution">
    <text evidence="3">The sequence shown here is derived from an EMBL/GenBank/DDBJ whole genome shotgun (WGS) entry which is preliminary data.</text>
</comment>
<dbReference type="SUPFAM" id="SSF48264">
    <property type="entry name" value="Cytochrome P450"/>
    <property type="match status" value="1"/>
</dbReference>
<keyword evidence="2" id="KW-0349">Heme</keyword>
<dbReference type="Pfam" id="PF00067">
    <property type="entry name" value="p450"/>
    <property type="match status" value="1"/>
</dbReference>
<dbReference type="EMBL" id="BOPH01000022">
    <property type="protein sequence ID" value="GIJ66950.1"/>
    <property type="molecule type" value="Genomic_DNA"/>
</dbReference>
<evidence type="ECO:0000313" key="4">
    <source>
        <dbReference type="Proteomes" id="UP000635606"/>
    </source>
</evidence>
<dbReference type="InterPro" id="IPR001128">
    <property type="entry name" value="Cyt_P450"/>
</dbReference>
<name>A0A8J3ZSY9_9ACTN</name>
<dbReference type="AlphaFoldDB" id="A0A8J3ZSY9"/>
<keyword evidence="2" id="KW-0408">Iron</keyword>
<dbReference type="GO" id="GO:0004497">
    <property type="term" value="F:monooxygenase activity"/>
    <property type="evidence" value="ECO:0007669"/>
    <property type="project" value="UniProtKB-KW"/>
</dbReference>
<dbReference type="GO" id="GO:0005506">
    <property type="term" value="F:iron ion binding"/>
    <property type="evidence" value="ECO:0007669"/>
    <property type="project" value="InterPro"/>
</dbReference>
<proteinExistence type="inferred from homology"/>
<comment type="similarity">
    <text evidence="1 2">Belongs to the cytochrome P450 family.</text>
</comment>
<dbReference type="Gene3D" id="1.10.630.10">
    <property type="entry name" value="Cytochrome P450"/>
    <property type="match status" value="1"/>
</dbReference>
<dbReference type="RefSeq" id="WP_203926917.1">
    <property type="nucleotide sequence ID" value="NZ_BOPH01000022.1"/>
</dbReference>
<evidence type="ECO:0000256" key="2">
    <source>
        <dbReference type="RuleBase" id="RU000461"/>
    </source>
</evidence>
<accession>A0A8J3ZSY9</accession>
<sequence>MTDPFGPAYFADPHSVFDRLRATAPVYRSDRLRRFVLTGYDDAVAVLHDTATYSSAVVPQVPRRDSDLLAGFTDWSARWLFFLDPPEHAVRRAPVAKALGPRRIGGSADRIAALARGLLTDLPPHGFDVLADFAHPLAARVIADLLCAPGAETDRFLAHARAMEHAGIHARDPDARRDGLAAIAAATAALRHRVTDGTALAPVPAALRDAWGADRDLVGAHSLVLLFAGVETTQNLIANAVHALARQGLWDRLRADRSLLAGAVEEAARFDPPVLGVLRRATRDVTLAGVPVPAGAELVVMVAAANRDPARFPDPGRLDVRRSPNPHLSFGLGPHYCPGAALTRVTARTALDALLDACPRLRIAEPDLPWRDHDPIVRGLTRLPVHASAG</sequence>
<dbReference type="InterPro" id="IPR036396">
    <property type="entry name" value="Cyt_P450_sf"/>
</dbReference>
<organism evidence="3 4">
    <name type="scientific">Virgisporangium ochraceum</name>
    <dbReference type="NCBI Taxonomy" id="65505"/>
    <lineage>
        <taxon>Bacteria</taxon>
        <taxon>Bacillati</taxon>
        <taxon>Actinomycetota</taxon>
        <taxon>Actinomycetes</taxon>
        <taxon>Micromonosporales</taxon>
        <taxon>Micromonosporaceae</taxon>
        <taxon>Virgisporangium</taxon>
    </lineage>
</organism>
<dbReference type="GO" id="GO:0016705">
    <property type="term" value="F:oxidoreductase activity, acting on paired donors, with incorporation or reduction of molecular oxygen"/>
    <property type="evidence" value="ECO:0007669"/>
    <property type="project" value="InterPro"/>
</dbReference>
<protein>
    <submittedName>
        <fullName evidence="3">Cytochrome P-450 like protein</fullName>
    </submittedName>
</protein>
<reference evidence="3" key="1">
    <citation type="submission" date="2021-01" db="EMBL/GenBank/DDBJ databases">
        <title>Whole genome shotgun sequence of Virgisporangium ochraceum NBRC 16418.</title>
        <authorList>
            <person name="Komaki H."/>
            <person name="Tamura T."/>
        </authorList>
    </citation>
    <scope>NUCLEOTIDE SEQUENCE</scope>
    <source>
        <strain evidence="3">NBRC 16418</strain>
    </source>
</reference>
<dbReference type="GO" id="GO:0020037">
    <property type="term" value="F:heme binding"/>
    <property type="evidence" value="ECO:0007669"/>
    <property type="project" value="InterPro"/>
</dbReference>
<keyword evidence="2" id="KW-0560">Oxidoreductase</keyword>
<dbReference type="Proteomes" id="UP000635606">
    <property type="component" value="Unassembled WGS sequence"/>
</dbReference>
<dbReference type="InterPro" id="IPR002397">
    <property type="entry name" value="Cyt_P450_B"/>
</dbReference>
<dbReference type="PRINTS" id="PR00359">
    <property type="entry name" value="BP450"/>
</dbReference>
<gene>
    <name evidence="3" type="ORF">Voc01_018670</name>
</gene>
<dbReference type="PANTHER" id="PTHR46696">
    <property type="entry name" value="P450, PUTATIVE (EUROFUNG)-RELATED"/>
    <property type="match status" value="1"/>
</dbReference>
<keyword evidence="2" id="KW-0503">Monooxygenase</keyword>
<dbReference type="PROSITE" id="PS00086">
    <property type="entry name" value="CYTOCHROME_P450"/>
    <property type="match status" value="1"/>
</dbReference>
<keyword evidence="2" id="KW-0479">Metal-binding</keyword>
<evidence type="ECO:0000256" key="1">
    <source>
        <dbReference type="ARBA" id="ARBA00010617"/>
    </source>
</evidence>
<dbReference type="InterPro" id="IPR017972">
    <property type="entry name" value="Cyt_P450_CS"/>
</dbReference>
<keyword evidence="4" id="KW-1185">Reference proteome</keyword>